<feature type="compositionally biased region" description="Polar residues" evidence="2">
    <location>
        <begin position="73"/>
        <end position="84"/>
    </location>
</feature>
<protein>
    <submittedName>
        <fullName evidence="3">Uncharacterized protein</fullName>
    </submittedName>
</protein>
<feature type="compositionally biased region" description="Polar residues" evidence="2">
    <location>
        <begin position="197"/>
        <end position="206"/>
    </location>
</feature>
<gene>
    <name evidence="3" type="ORF">JAAARDRAFT_199784</name>
</gene>
<keyword evidence="1" id="KW-0175">Coiled coil</keyword>
<feature type="compositionally biased region" description="Polar residues" evidence="2">
    <location>
        <begin position="129"/>
        <end position="150"/>
    </location>
</feature>
<organism evidence="3 4">
    <name type="scientific">Jaapia argillacea MUCL 33604</name>
    <dbReference type="NCBI Taxonomy" id="933084"/>
    <lineage>
        <taxon>Eukaryota</taxon>
        <taxon>Fungi</taxon>
        <taxon>Dikarya</taxon>
        <taxon>Basidiomycota</taxon>
        <taxon>Agaricomycotina</taxon>
        <taxon>Agaricomycetes</taxon>
        <taxon>Agaricomycetidae</taxon>
        <taxon>Jaapiales</taxon>
        <taxon>Jaapiaceae</taxon>
        <taxon>Jaapia</taxon>
    </lineage>
</organism>
<dbReference type="InParanoid" id="A0A067P7A0"/>
<accession>A0A067P7A0</accession>
<reference evidence="4" key="1">
    <citation type="journal article" date="2014" name="Proc. Natl. Acad. Sci. U.S.A.">
        <title>Extensive sampling of basidiomycete genomes demonstrates inadequacy of the white-rot/brown-rot paradigm for wood decay fungi.</title>
        <authorList>
            <person name="Riley R."/>
            <person name="Salamov A.A."/>
            <person name="Brown D.W."/>
            <person name="Nagy L.G."/>
            <person name="Floudas D."/>
            <person name="Held B.W."/>
            <person name="Levasseur A."/>
            <person name="Lombard V."/>
            <person name="Morin E."/>
            <person name="Otillar R."/>
            <person name="Lindquist E.A."/>
            <person name="Sun H."/>
            <person name="LaButti K.M."/>
            <person name="Schmutz J."/>
            <person name="Jabbour D."/>
            <person name="Luo H."/>
            <person name="Baker S.E."/>
            <person name="Pisabarro A.G."/>
            <person name="Walton J.D."/>
            <person name="Blanchette R.A."/>
            <person name="Henrissat B."/>
            <person name="Martin F."/>
            <person name="Cullen D."/>
            <person name="Hibbett D.S."/>
            <person name="Grigoriev I.V."/>
        </authorList>
    </citation>
    <scope>NUCLEOTIDE SEQUENCE [LARGE SCALE GENOMIC DNA]</scope>
    <source>
        <strain evidence="4">MUCL 33604</strain>
    </source>
</reference>
<name>A0A067P7A0_9AGAM</name>
<feature type="region of interest" description="Disordered" evidence="2">
    <location>
        <begin position="390"/>
        <end position="415"/>
    </location>
</feature>
<proteinExistence type="predicted"/>
<feature type="region of interest" description="Disordered" evidence="2">
    <location>
        <begin position="172"/>
        <end position="214"/>
    </location>
</feature>
<dbReference type="AlphaFoldDB" id="A0A067P7A0"/>
<dbReference type="Proteomes" id="UP000027265">
    <property type="component" value="Unassembled WGS sequence"/>
</dbReference>
<dbReference type="HOGENOM" id="CLU_037231_0_0_1"/>
<evidence type="ECO:0000313" key="3">
    <source>
        <dbReference type="EMBL" id="KDQ50654.1"/>
    </source>
</evidence>
<feature type="compositionally biased region" description="Polar residues" evidence="2">
    <location>
        <begin position="175"/>
        <end position="188"/>
    </location>
</feature>
<feature type="region of interest" description="Disordered" evidence="2">
    <location>
        <begin position="73"/>
        <end position="107"/>
    </location>
</feature>
<evidence type="ECO:0000313" key="4">
    <source>
        <dbReference type="Proteomes" id="UP000027265"/>
    </source>
</evidence>
<sequence length="428" mass="46577">MACLEAQAAANEVRAQGLVARIAELEAEAREREAANLQANTALAEAQHCLDEAQARITTGTGELAYLQASGSNTVEPLNDSSSTGGWGSSEPAQPPNYGWELSDTEGWGNSEAVANQEGDVRAPEGTTHIPNPASTLPTANSGDQQSGRHNTAELALTNERRHVEGTTAVDDCNRASQPTSTHGNRSTRGGLRYDFSSESTTQAHQDSARRTAISHNNDADIVRPIPFTRPDNFNDVREWLAYFKQSPGERPLGIPLESSVDQNNMIQVWLWINQATDHLTREEHQLFTTNTLSIMWTPGTFANYCQANPCVEDFVIAQFCGDPSSPDNVLEYWNDLGITLGQAAMFTQFYNHRATAQTRNALQHSTRQGTEAPSSNITLVALTSIQGNRSNEVSHSTGVDDPMGEWVNYGDDDDSDISLLEEAQSLG</sequence>
<feature type="coiled-coil region" evidence="1">
    <location>
        <begin position="8"/>
        <end position="47"/>
    </location>
</feature>
<dbReference type="EMBL" id="KL197757">
    <property type="protein sequence ID" value="KDQ50654.1"/>
    <property type="molecule type" value="Genomic_DNA"/>
</dbReference>
<evidence type="ECO:0000256" key="2">
    <source>
        <dbReference type="SAM" id="MobiDB-lite"/>
    </source>
</evidence>
<keyword evidence="4" id="KW-1185">Reference proteome</keyword>
<feature type="region of interest" description="Disordered" evidence="2">
    <location>
        <begin position="121"/>
        <end position="150"/>
    </location>
</feature>
<evidence type="ECO:0000256" key="1">
    <source>
        <dbReference type="SAM" id="Coils"/>
    </source>
</evidence>